<organism evidence="1 2">
    <name type="scientific">Alligator mississippiensis</name>
    <name type="common">American alligator</name>
    <dbReference type="NCBI Taxonomy" id="8496"/>
    <lineage>
        <taxon>Eukaryota</taxon>
        <taxon>Metazoa</taxon>
        <taxon>Chordata</taxon>
        <taxon>Craniata</taxon>
        <taxon>Vertebrata</taxon>
        <taxon>Euteleostomi</taxon>
        <taxon>Archelosauria</taxon>
        <taxon>Archosauria</taxon>
        <taxon>Crocodylia</taxon>
        <taxon>Alligatoridae</taxon>
        <taxon>Alligatorinae</taxon>
        <taxon>Alligator</taxon>
    </lineage>
</organism>
<evidence type="ECO:0000313" key="1">
    <source>
        <dbReference type="EMBL" id="KYO36266.1"/>
    </source>
</evidence>
<dbReference type="EMBL" id="AKHW03002956">
    <property type="protein sequence ID" value="KYO36266.1"/>
    <property type="molecule type" value="Genomic_DNA"/>
</dbReference>
<name>A0A151NHG7_ALLMI</name>
<reference evidence="1 2" key="1">
    <citation type="journal article" date="2012" name="Genome Biol.">
        <title>Sequencing three crocodilian genomes to illuminate the evolution of archosaurs and amniotes.</title>
        <authorList>
            <person name="St John J.A."/>
            <person name="Braun E.L."/>
            <person name="Isberg S.R."/>
            <person name="Miles L.G."/>
            <person name="Chong A.Y."/>
            <person name="Gongora J."/>
            <person name="Dalzell P."/>
            <person name="Moran C."/>
            <person name="Bed'hom B."/>
            <person name="Abzhanov A."/>
            <person name="Burgess S.C."/>
            <person name="Cooksey A.M."/>
            <person name="Castoe T.A."/>
            <person name="Crawford N.G."/>
            <person name="Densmore L.D."/>
            <person name="Drew J.C."/>
            <person name="Edwards S.V."/>
            <person name="Faircloth B.C."/>
            <person name="Fujita M.K."/>
            <person name="Greenwold M.J."/>
            <person name="Hoffmann F.G."/>
            <person name="Howard J.M."/>
            <person name="Iguchi T."/>
            <person name="Janes D.E."/>
            <person name="Khan S.Y."/>
            <person name="Kohno S."/>
            <person name="de Koning A.J."/>
            <person name="Lance S.L."/>
            <person name="McCarthy F.M."/>
            <person name="McCormack J.E."/>
            <person name="Merchant M.E."/>
            <person name="Peterson D.G."/>
            <person name="Pollock D.D."/>
            <person name="Pourmand N."/>
            <person name="Raney B.J."/>
            <person name="Roessler K.A."/>
            <person name="Sanford J.R."/>
            <person name="Sawyer R.H."/>
            <person name="Schmidt C.J."/>
            <person name="Triplett E.W."/>
            <person name="Tuberville T.D."/>
            <person name="Venegas-Anaya M."/>
            <person name="Howard J.T."/>
            <person name="Jarvis E.D."/>
            <person name="Guillette L.J.Jr."/>
            <person name="Glenn T.C."/>
            <person name="Green R.E."/>
            <person name="Ray D.A."/>
        </authorList>
    </citation>
    <scope>NUCLEOTIDE SEQUENCE [LARGE SCALE GENOMIC DNA]</scope>
    <source>
        <strain evidence="1">KSC_2009_1</strain>
    </source>
</reference>
<evidence type="ECO:0000313" key="2">
    <source>
        <dbReference type="Proteomes" id="UP000050525"/>
    </source>
</evidence>
<keyword evidence="2" id="KW-1185">Reference proteome</keyword>
<sequence length="68" mass="7939">MRMFLPLFSTKAKGRCQYKSAVTSQRYRTIQQGEVRSYGLQRFETRLIMIPYSQLLLQSLRVGISGSY</sequence>
<protein>
    <submittedName>
        <fullName evidence="1">Uncharacterized protein</fullName>
    </submittedName>
</protein>
<accession>A0A151NHG7</accession>
<dbReference type="Proteomes" id="UP000050525">
    <property type="component" value="Unassembled WGS sequence"/>
</dbReference>
<comment type="caution">
    <text evidence="1">The sequence shown here is derived from an EMBL/GenBank/DDBJ whole genome shotgun (WGS) entry which is preliminary data.</text>
</comment>
<dbReference type="AlphaFoldDB" id="A0A151NHG7"/>
<gene>
    <name evidence="1" type="ORF">Y1Q_0024043</name>
</gene>
<proteinExistence type="predicted"/>